<comment type="similarity">
    <text evidence="2 9 10">Belongs to the acetokinase family.</text>
</comment>
<evidence type="ECO:0000256" key="3">
    <source>
        <dbReference type="ARBA" id="ARBA00022490"/>
    </source>
</evidence>
<dbReference type="Gene3D" id="3.30.420.40">
    <property type="match status" value="2"/>
</dbReference>
<dbReference type="Proteomes" id="UP000317863">
    <property type="component" value="Unassembled WGS sequence"/>
</dbReference>
<dbReference type="GO" id="GO:0008776">
    <property type="term" value="F:acetate kinase activity"/>
    <property type="evidence" value="ECO:0007669"/>
    <property type="project" value="TreeGrafter"/>
</dbReference>
<accession>A0A544QYL1</accession>
<dbReference type="GO" id="GO:0005737">
    <property type="term" value="C:cytoplasm"/>
    <property type="evidence" value="ECO:0007669"/>
    <property type="project" value="UniProtKB-SubCell"/>
</dbReference>
<dbReference type="PIRSF" id="PIRSF036458">
    <property type="entry name" value="Butyrate_kin"/>
    <property type="match status" value="1"/>
</dbReference>
<dbReference type="RefSeq" id="WP_142535006.1">
    <property type="nucleotide sequence ID" value="NZ_SGJB01000001.1"/>
</dbReference>
<evidence type="ECO:0000256" key="5">
    <source>
        <dbReference type="ARBA" id="ARBA00022741"/>
    </source>
</evidence>
<evidence type="ECO:0000256" key="6">
    <source>
        <dbReference type="ARBA" id="ARBA00022777"/>
    </source>
</evidence>
<dbReference type="NCBIfam" id="TIGR02707">
    <property type="entry name" value="butyr_kinase"/>
    <property type="match status" value="1"/>
</dbReference>
<dbReference type="AlphaFoldDB" id="A0A544QYL1"/>
<dbReference type="HAMAP" id="MF_00542">
    <property type="entry name" value="Butyrate_kinase"/>
    <property type="match status" value="1"/>
</dbReference>
<evidence type="ECO:0000256" key="4">
    <source>
        <dbReference type="ARBA" id="ARBA00022679"/>
    </source>
</evidence>
<dbReference type="SUPFAM" id="SSF53067">
    <property type="entry name" value="Actin-like ATPase domain"/>
    <property type="match status" value="2"/>
</dbReference>
<sequence length="355" mass="38975">MEFRILVINPGSTSTKIAVYDDEKIILSESISHSSEVLSKYKSNMDQLDMRKEAVLEVLEKDGIDIKTLSAVVGRGGALPPVKSGAYEVNDEMIERLKTNPVLDHASNLGGVVAKSIADSIGVKAYIYDSISVDEMSDVARISGLSDIKRASLGHALNTRAMALKYAKENNLEYKDLNLIVAHIGGGATIYLHNKGVMSDMISDDEGPFSPDRSGRVPCVALIDECFSGKYTQYEMKKKIRGRGGIYSYLKTNDVREVEKMISEGNKDAEIVYEAMVYQMAKGIGELATVVDGEVDAIILTGGIAHSKKLTEMIIKKVKFISHVEVMPGENELESLAYGALRVLRGEEKAREYHE</sequence>
<dbReference type="Pfam" id="PF00871">
    <property type="entry name" value="Acetate_kinase"/>
    <property type="match status" value="1"/>
</dbReference>
<evidence type="ECO:0000313" key="11">
    <source>
        <dbReference type="EMBL" id="TQQ85781.1"/>
    </source>
</evidence>
<dbReference type="EMBL" id="SGJB01000001">
    <property type="protein sequence ID" value="TQQ85781.1"/>
    <property type="molecule type" value="Genomic_DNA"/>
</dbReference>
<evidence type="ECO:0000256" key="9">
    <source>
        <dbReference type="HAMAP-Rule" id="MF_00542"/>
    </source>
</evidence>
<dbReference type="InterPro" id="IPR000890">
    <property type="entry name" value="Aliphatic_acid_kin_short-chain"/>
</dbReference>
<evidence type="ECO:0000256" key="1">
    <source>
        <dbReference type="ARBA" id="ARBA00004496"/>
    </source>
</evidence>
<proteinExistence type="inferred from homology"/>
<dbReference type="GO" id="GO:0047761">
    <property type="term" value="F:butyrate kinase activity"/>
    <property type="evidence" value="ECO:0007669"/>
    <property type="project" value="UniProtKB-UniRule"/>
</dbReference>
<dbReference type="EC" id="2.7.2.7" evidence="9"/>
<keyword evidence="7 9" id="KW-0067">ATP-binding</keyword>
<organism evidence="11 12">
    <name type="scientific">Peptacetobacter hominis</name>
    <dbReference type="NCBI Taxonomy" id="2743610"/>
    <lineage>
        <taxon>Bacteria</taxon>
        <taxon>Bacillati</taxon>
        <taxon>Bacillota</taxon>
        <taxon>Clostridia</taxon>
        <taxon>Peptostreptococcales</taxon>
        <taxon>Peptostreptococcaceae</taxon>
        <taxon>Peptacetobacter</taxon>
    </lineage>
</organism>
<dbReference type="PANTHER" id="PTHR21060">
    <property type="entry name" value="ACETATE KINASE"/>
    <property type="match status" value="1"/>
</dbReference>
<keyword evidence="6 9" id="KW-0418">Kinase</keyword>
<dbReference type="NCBIfam" id="NF002834">
    <property type="entry name" value="PRK03011.1-5"/>
    <property type="match status" value="1"/>
</dbReference>
<protein>
    <recommendedName>
        <fullName evidence="9">Probable butyrate kinase</fullName>
        <shortName evidence="9">BK</shortName>
        <ecNumber evidence="9">2.7.2.7</ecNumber>
    </recommendedName>
    <alternativeName>
        <fullName evidence="9">Branched-chain carboxylic acid kinase</fullName>
    </alternativeName>
</protein>
<comment type="subcellular location">
    <subcellularLocation>
        <location evidence="1 9">Cytoplasm</location>
    </subcellularLocation>
</comment>
<dbReference type="CDD" id="cd24011">
    <property type="entry name" value="ASKHA_NBD_BK"/>
    <property type="match status" value="1"/>
</dbReference>
<name>A0A544QYL1_9FIRM</name>
<evidence type="ECO:0000256" key="2">
    <source>
        <dbReference type="ARBA" id="ARBA00008748"/>
    </source>
</evidence>
<gene>
    <name evidence="9 11" type="primary">buk</name>
    <name evidence="11" type="ORF">EXD82_00785</name>
</gene>
<reference evidence="11 12" key="1">
    <citation type="submission" date="2019-02" db="EMBL/GenBank/DDBJ databases">
        <title>Peptostreptococcaceae bacterium ZHW00191 nov., a new bacterium isolated from the human gut.</title>
        <authorList>
            <person name="Zhou H.-W."/>
            <person name="Chen X.-J."/>
        </authorList>
    </citation>
    <scope>NUCLEOTIDE SEQUENCE [LARGE SCALE GENOMIC DNA]</scope>
    <source>
        <strain evidence="11 12">ZHW00191</strain>
    </source>
</reference>
<evidence type="ECO:0000256" key="10">
    <source>
        <dbReference type="RuleBase" id="RU003835"/>
    </source>
</evidence>
<dbReference type="InterPro" id="IPR011245">
    <property type="entry name" value="Butyrate_kin"/>
</dbReference>
<dbReference type="PANTHER" id="PTHR21060:SF3">
    <property type="entry name" value="BUTYRATE KINASE 2-RELATED"/>
    <property type="match status" value="1"/>
</dbReference>
<dbReference type="InterPro" id="IPR043129">
    <property type="entry name" value="ATPase_NBD"/>
</dbReference>
<evidence type="ECO:0000256" key="8">
    <source>
        <dbReference type="ARBA" id="ARBA00048596"/>
    </source>
</evidence>
<dbReference type="PRINTS" id="PR00471">
    <property type="entry name" value="ACETATEKNASE"/>
</dbReference>
<keyword evidence="5 9" id="KW-0547">Nucleotide-binding</keyword>
<dbReference type="GO" id="GO:0005524">
    <property type="term" value="F:ATP binding"/>
    <property type="evidence" value="ECO:0007669"/>
    <property type="project" value="UniProtKB-KW"/>
</dbReference>
<dbReference type="InterPro" id="IPR023865">
    <property type="entry name" value="Aliphatic_acid_kinase_CS"/>
</dbReference>
<dbReference type="OrthoDB" id="9771859at2"/>
<dbReference type="PROSITE" id="PS01075">
    <property type="entry name" value="ACETATE_KINASE_1"/>
    <property type="match status" value="1"/>
</dbReference>
<comment type="caution">
    <text evidence="11">The sequence shown here is derived from an EMBL/GenBank/DDBJ whole genome shotgun (WGS) entry which is preliminary data.</text>
</comment>
<dbReference type="GO" id="GO:0006083">
    <property type="term" value="P:acetate metabolic process"/>
    <property type="evidence" value="ECO:0007669"/>
    <property type="project" value="TreeGrafter"/>
</dbReference>
<keyword evidence="3 9" id="KW-0963">Cytoplasm</keyword>
<evidence type="ECO:0000313" key="12">
    <source>
        <dbReference type="Proteomes" id="UP000317863"/>
    </source>
</evidence>
<comment type="catalytic activity">
    <reaction evidence="8 9">
        <text>butanoate + ATP = butanoyl phosphate + ADP</text>
        <dbReference type="Rhea" id="RHEA:13585"/>
        <dbReference type="ChEBI" id="CHEBI:17968"/>
        <dbReference type="ChEBI" id="CHEBI:30616"/>
        <dbReference type="ChEBI" id="CHEBI:58079"/>
        <dbReference type="ChEBI" id="CHEBI:456216"/>
        <dbReference type="EC" id="2.7.2.7"/>
    </reaction>
</comment>
<evidence type="ECO:0000256" key="7">
    <source>
        <dbReference type="ARBA" id="ARBA00022840"/>
    </source>
</evidence>
<keyword evidence="12" id="KW-1185">Reference proteome</keyword>
<keyword evidence="4 9" id="KW-0808">Transferase</keyword>